<reference evidence="10" key="1">
    <citation type="submission" date="2021-02" db="EMBL/GenBank/DDBJ databases">
        <authorList>
            <person name="Nowell W R."/>
        </authorList>
    </citation>
    <scope>NUCLEOTIDE SEQUENCE</scope>
</reference>
<comment type="subcellular location">
    <subcellularLocation>
        <location evidence="1">Membrane</location>
        <topology evidence="1">Multi-pass membrane protein</topology>
    </subcellularLocation>
</comment>
<evidence type="ECO:0000313" key="11">
    <source>
        <dbReference type="Proteomes" id="UP000663874"/>
    </source>
</evidence>
<evidence type="ECO:0000256" key="2">
    <source>
        <dbReference type="ARBA" id="ARBA00022692"/>
    </source>
</evidence>
<evidence type="ECO:0000259" key="9">
    <source>
        <dbReference type="PROSITE" id="PS50262"/>
    </source>
</evidence>
<evidence type="ECO:0000256" key="4">
    <source>
        <dbReference type="ARBA" id="ARBA00023040"/>
    </source>
</evidence>
<feature type="transmembrane region" description="Helical" evidence="8">
    <location>
        <begin position="135"/>
        <end position="157"/>
    </location>
</feature>
<feature type="transmembrane region" description="Helical" evidence="8">
    <location>
        <begin position="20"/>
        <end position="40"/>
    </location>
</feature>
<feature type="transmembrane region" description="Helical" evidence="8">
    <location>
        <begin position="262"/>
        <end position="281"/>
    </location>
</feature>
<dbReference type="AlphaFoldDB" id="A0A818QUL4"/>
<comment type="caution">
    <text evidence="10">The sequence shown here is derived from an EMBL/GenBank/DDBJ whole genome shotgun (WGS) entry which is preliminary data.</text>
</comment>
<dbReference type="Proteomes" id="UP000663874">
    <property type="component" value="Unassembled WGS sequence"/>
</dbReference>
<gene>
    <name evidence="10" type="ORF">FNK824_LOCUS5507</name>
</gene>
<dbReference type="PANTHER" id="PTHR24243:SF230">
    <property type="entry name" value="G-PROTEIN COUPLED RECEPTORS FAMILY 1 PROFILE DOMAIN-CONTAINING PROTEIN"/>
    <property type="match status" value="1"/>
</dbReference>
<dbReference type="SUPFAM" id="SSF81321">
    <property type="entry name" value="Family A G protein-coupled receptor-like"/>
    <property type="match status" value="1"/>
</dbReference>
<dbReference type="InterPro" id="IPR017452">
    <property type="entry name" value="GPCR_Rhodpsn_7TM"/>
</dbReference>
<evidence type="ECO:0000256" key="5">
    <source>
        <dbReference type="ARBA" id="ARBA00023136"/>
    </source>
</evidence>
<feature type="transmembrane region" description="Helical" evidence="8">
    <location>
        <begin position="288"/>
        <end position="304"/>
    </location>
</feature>
<keyword evidence="4" id="KW-0297">G-protein coupled receptor</keyword>
<keyword evidence="3 8" id="KW-1133">Transmembrane helix</keyword>
<feature type="transmembrane region" description="Helical" evidence="8">
    <location>
        <begin position="222"/>
        <end position="242"/>
    </location>
</feature>
<dbReference type="GO" id="GO:0004930">
    <property type="term" value="F:G protein-coupled receptor activity"/>
    <property type="evidence" value="ECO:0007669"/>
    <property type="project" value="UniProtKB-KW"/>
</dbReference>
<dbReference type="PANTHER" id="PTHR24243">
    <property type="entry name" value="G-PROTEIN COUPLED RECEPTOR"/>
    <property type="match status" value="1"/>
</dbReference>
<keyword evidence="2 8" id="KW-0812">Transmembrane</keyword>
<feature type="domain" description="G-protein coupled receptors family 1 profile" evidence="9">
    <location>
        <begin position="32"/>
        <end position="275"/>
    </location>
</feature>
<evidence type="ECO:0000256" key="3">
    <source>
        <dbReference type="ARBA" id="ARBA00022989"/>
    </source>
</evidence>
<organism evidence="10 11">
    <name type="scientific">Rotaria sordida</name>
    <dbReference type="NCBI Taxonomy" id="392033"/>
    <lineage>
        <taxon>Eukaryota</taxon>
        <taxon>Metazoa</taxon>
        <taxon>Spiralia</taxon>
        <taxon>Gnathifera</taxon>
        <taxon>Rotifera</taxon>
        <taxon>Eurotatoria</taxon>
        <taxon>Bdelloidea</taxon>
        <taxon>Philodinida</taxon>
        <taxon>Philodinidae</taxon>
        <taxon>Rotaria</taxon>
    </lineage>
</organism>
<evidence type="ECO:0000256" key="8">
    <source>
        <dbReference type="SAM" id="Phobius"/>
    </source>
</evidence>
<dbReference type="Gene3D" id="1.20.1070.10">
    <property type="entry name" value="Rhodopsin 7-helix transmembrane proteins"/>
    <property type="match status" value="1"/>
</dbReference>
<accession>A0A818QUL4</accession>
<keyword evidence="5 8" id="KW-0472">Membrane</keyword>
<evidence type="ECO:0000313" key="10">
    <source>
        <dbReference type="EMBL" id="CAF3642201.1"/>
    </source>
</evidence>
<sequence>MSSLSTAQLILNASQQYTIYVSFIILFSGVFGHIANIFVFTHHTIFRGNPSAFYLIAESILDLLELTIVDTASIAIHGFGNDLTQTSLLWCKLRAFLTQSVTVISLNIVCFAAIDQYLSTSYHPYLRQKSTIKGAKILTTIATIFWILHNTLSLFLLEIQPKYGCNIYNQKFRYYVTYFYYLILIGILPITISTFFSILAYRNVRRIVRRQMPIHRRKLDQQLTAMILVRVGFLVVMILPYLLQQIYTLSTLTHTDSMISHAILQLFTAITISLFDLNYAVCQNLEIYFIYLDYFRVLSIYFLITSTRFRRQVKCVFINKCWRVYCRQGIRQNQVATLVQCTTSEFDLQQIQ</sequence>
<keyword evidence="6" id="KW-0675">Receptor</keyword>
<name>A0A818QUL4_9BILA</name>
<protein>
    <recommendedName>
        <fullName evidence="9">G-protein coupled receptors family 1 profile domain-containing protein</fullName>
    </recommendedName>
</protein>
<keyword evidence="7" id="KW-0807">Transducer</keyword>
<evidence type="ECO:0000256" key="7">
    <source>
        <dbReference type="ARBA" id="ARBA00023224"/>
    </source>
</evidence>
<evidence type="ECO:0000256" key="6">
    <source>
        <dbReference type="ARBA" id="ARBA00023170"/>
    </source>
</evidence>
<dbReference type="EMBL" id="CAJOBE010000442">
    <property type="protein sequence ID" value="CAF3642201.1"/>
    <property type="molecule type" value="Genomic_DNA"/>
</dbReference>
<evidence type="ECO:0000256" key="1">
    <source>
        <dbReference type="ARBA" id="ARBA00004141"/>
    </source>
</evidence>
<proteinExistence type="predicted"/>
<dbReference type="PROSITE" id="PS50262">
    <property type="entry name" value="G_PROTEIN_RECEP_F1_2"/>
    <property type="match status" value="1"/>
</dbReference>
<feature type="transmembrane region" description="Helical" evidence="8">
    <location>
        <begin position="177"/>
        <end position="201"/>
    </location>
</feature>
<dbReference type="GO" id="GO:0005886">
    <property type="term" value="C:plasma membrane"/>
    <property type="evidence" value="ECO:0007669"/>
    <property type="project" value="TreeGrafter"/>
</dbReference>